<dbReference type="InterPro" id="IPR050509">
    <property type="entry name" value="CoA-transferase_III"/>
</dbReference>
<dbReference type="SUPFAM" id="SSF89796">
    <property type="entry name" value="CoA-transferase family III (CaiB/BaiF)"/>
    <property type="match status" value="1"/>
</dbReference>
<dbReference type="Gene3D" id="3.40.50.10540">
    <property type="entry name" value="Crotonobetainyl-coa:carnitine coa-transferase, domain 1"/>
    <property type="match status" value="1"/>
</dbReference>
<dbReference type="GO" id="GO:0016740">
    <property type="term" value="F:transferase activity"/>
    <property type="evidence" value="ECO:0007669"/>
    <property type="project" value="UniProtKB-KW"/>
</dbReference>
<dbReference type="InterPro" id="IPR003673">
    <property type="entry name" value="CoA-Trfase_fam_III"/>
</dbReference>
<accession>A0A939P8J5</accession>
<dbReference type="InterPro" id="IPR023606">
    <property type="entry name" value="CoA-Trfase_III_dom_1_sf"/>
</dbReference>
<dbReference type="AlphaFoldDB" id="A0A939P8J5"/>
<dbReference type="Gene3D" id="3.30.1540.10">
    <property type="entry name" value="formyl-coa transferase, domain 3"/>
    <property type="match status" value="1"/>
</dbReference>
<dbReference type="PANTHER" id="PTHR48228">
    <property type="entry name" value="SUCCINYL-COA--D-CITRAMALATE COA-TRANSFERASE"/>
    <property type="match status" value="1"/>
</dbReference>
<sequence>MEHSGGRVAPTGPLDGVVVLDLATLFAGPLAATVLGDYGAEVIKVEHPVKGDPARTHGHAKDGHGLWWKMLGRNKKAVTCDLSVPEGADLVRKLAAGADVLIENFRPGTLERWGLSPASLHEINPRLVIARVTGFGQEGPYAGRPGFGTIAESMSGFAAVTGQPDGPPTLPPFGLADGVAALTCVGAVLTALYHRDTGGGRGQVVDLAIIEPLLTLLGPQPLVWDQLGLVQERTGNRSGNNAPRNVYRSRDGRWLAVSTSAQSIAERVLRLVGHPEVIDEPWFAGGAGRAEHADLLDAHVGGWIAERDADQVVAEFEKAQAAIAPIYDIRDVFEDPQYRALDSITTVRDPDLGPLRMQNVLYRLSDTPGSIRWTGAAPGAHNAEVYGGLLGLSAGDLDRLKQKGAI</sequence>
<keyword evidence="4" id="KW-1185">Reference proteome</keyword>
<organism evidence="3 4">
    <name type="scientific">Actinomadura barringtoniae</name>
    <dbReference type="NCBI Taxonomy" id="1427535"/>
    <lineage>
        <taxon>Bacteria</taxon>
        <taxon>Bacillati</taxon>
        <taxon>Actinomycetota</taxon>
        <taxon>Actinomycetes</taxon>
        <taxon>Streptosporangiales</taxon>
        <taxon>Thermomonosporaceae</taxon>
        <taxon>Actinomadura</taxon>
    </lineage>
</organism>
<protein>
    <submittedName>
        <fullName evidence="3">CoA transferase</fullName>
    </submittedName>
</protein>
<comment type="similarity">
    <text evidence="1">Belongs to the CoA-transferase III family.</text>
</comment>
<dbReference type="EMBL" id="JAGEOJ010000004">
    <property type="protein sequence ID" value="MBO2447881.1"/>
    <property type="molecule type" value="Genomic_DNA"/>
</dbReference>
<proteinExistence type="inferred from homology"/>
<gene>
    <name evidence="3" type="ORF">J4573_12325</name>
</gene>
<dbReference type="PANTHER" id="PTHR48228:SF6">
    <property type="entry name" value="L-CARNITINE COA-TRANSFERASE"/>
    <property type="match status" value="1"/>
</dbReference>
<dbReference type="Proteomes" id="UP000669179">
    <property type="component" value="Unassembled WGS sequence"/>
</dbReference>
<evidence type="ECO:0000256" key="1">
    <source>
        <dbReference type="ARBA" id="ARBA00008383"/>
    </source>
</evidence>
<name>A0A939P8J5_9ACTN</name>
<evidence type="ECO:0000313" key="4">
    <source>
        <dbReference type="Proteomes" id="UP000669179"/>
    </source>
</evidence>
<dbReference type="InterPro" id="IPR044855">
    <property type="entry name" value="CoA-Trfase_III_dom3_sf"/>
</dbReference>
<reference evidence="3" key="1">
    <citation type="submission" date="2021-03" db="EMBL/GenBank/DDBJ databases">
        <authorList>
            <person name="Kanchanasin P."/>
            <person name="Saeng-In P."/>
            <person name="Phongsopitanun W."/>
            <person name="Yuki M."/>
            <person name="Kudo T."/>
            <person name="Ohkuma M."/>
            <person name="Tanasupawat S."/>
        </authorList>
    </citation>
    <scope>NUCLEOTIDE SEQUENCE</scope>
    <source>
        <strain evidence="3">GKU 128</strain>
    </source>
</reference>
<comment type="caution">
    <text evidence="3">The sequence shown here is derived from an EMBL/GenBank/DDBJ whole genome shotgun (WGS) entry which is preliminary data.</text>
</comment>
<dbReference type="Pfam" id="PF02515">
    <property type="entry name" value="CoA_transf_3"/>
    <property type="match status" value="1"/>
</dbReference>
<keyword evidence="2 3" id="KW-0808">Transferase</keyword>
<evidence type="ECO:0000313" key="3">
    <source>
        <dbReference type="EMBL" id="MBO2447881.1"/>
    </source>
</evidence>
<evidence type="ECO:0000256" key="2">
    <source>
        <dbReference type="ARBA" id="ARBA00022679"/>
    </source>
</evidence>